<proteinExistence type="predicted"/>
<dbReference type="EMBL" id="AEKL01000025">
    <property type="protein sequence ID" value="EFQ53587.1"/>
    <property type="molecule type" value="Genomic_DNA"/>
</dbReference>
<dbReference type="AlphaFoldDB" id="E3C6R2"/>
<dbReference type="RefSeq" id="WP_003711806.1">
    <property type="nucleotide sequence ID" value="NZ_AEKL01000025.1"/>
</dbReference>
<dbReference type="SUPFAM" id="SSF55729">
    <property type="entry name" value="Acyl-CoA N-acyltransferases (Nat)"/>
    <property type="match status" value="1"/>
</dbReference>
<evidence type="ECO:0000313" key="3">
    <source>
        <dbReference type="Proteomes" id="UP000003070"/>
    </source>
</evidence>
<dbReference type="eggNOG" id="COG0456">
    <property type="taxonomic scope" value="Bacteria"/>
</dbReference>
<dbReference type="OrthoDB" id="9787920at2"/>
<dbReference type="PROSITE" id="PS51186">
    <property type="entry name" value="GNAT"/>
    <property type="match status" value="1"/>
</dbReference>
<protein>
    <recommendedName>
        <fullName evidence="1">N-acetyltransferase domain-containing protein</fullName>
    </recommendedName>
</protein>
<evidence type="ECO:0000259" key="1">
    <source>
        <dbReference type="PROSITE" id="PS51186"/>
    </source>
</evidence>
<reference evidence="2 3" key="1">
    <citation type="submission" date="2010-10" db="EMBL/GenBank/DDBJ databases">
        <authorList>
            <person name="Durkin A.S."/>
            <person name="Madupu R."/>
            <person name="Torralba M."/>
            <person name="Gillis M."/>
            <person name="Methe B."/>
            <person name="Sutton G."/>
            <person name="Nelson K.E."/>
        </authorList>
    </citation>
    <scope>NUCLEOTIDE SEQUENCE [LARGE SCALE GENOMIC DNA]</scope>
    <source>
        <strain evidence="2 3">PB013-T2-3</strain>
    </source>
</reference>
<organism evidence="2 3">
    <name type="scientific">Limosilactobacillus oris PB013-T2-3</name>
    <dbReference type="NCBI Taxonomy" id="908339"/>
    <lineage>
        <taxon>Bacteria</taxon>
        <taxon>Bacillati</taxon>
        <taxon>Bacillota</taxon>
        <taxon>Bacilli</taxon>
        <taxon>Lactobacillales</taxon>
        <taxon>Lactobacillaceae</taxon>
        <taxon>Limosilactobacillus</taxon>
    </lineage>
</organism>
<dbReference type="GO" id="GO:0016747">
    <property type="term" value="F:acyltransferase activity, transferring groups other than amino-acyl groups"/>
    <property type="evidence" value="ECO:0007669"/>
    <property type="project" value="InterPro"/>
</dbReference>
<feature type="domain" description="N-acetyltransferase" evidence="1">
    <location>
        <begin position="3"/>
        <end position="165"/>
    </location>
</feature>
<dbReference type="Gene3D" id="3.40.630.30">
    <property type="match status" value="1"/>
</dbReference>
<dbReference type="Pfam" id="PF00583">
    <property type="entry name" value="Acetyltransf_1"/>
    <property type="match status" value="1"/>
</dbReference>
<dbReference type="InterPro" id="IPR000182">
    <property type="entry name" value="GNAT_dom"/>
</dbReference>
<accession>E3C6R2</accession>
<name>E3C6R2_9LACO</name>
<gene>
    <name evidence="2" type="ORF">HMPREF9265_1874</name>
</gene>
<comment type="caution">
    <text evidence="2">The sequence shown here is derived from an EMBL/GenBank/DDBJ whole genome shotgun (WGS) entry which is preliminary data.</text>
</comment>
<sequence length="169" mass="19218">MDGIFQRASACDVSHIYSLIRTRIAWMDDQGIESWNKTDYLDRFPEAYFLKKYHTGELYVLRGSDGELHVAVVLLTEDKRWDGLPPAHAYYLHNLVSAPDAHGAGRTILHCVETLAHQNGKEVLRLDCIRGNKAINRFYERAGYLACGECKDGPYHGILREKRLAATPQ</sequence>
<dbReference type="Proteomes" id="UP000003070">
    <property type="component" value="Unassembled WGS sequence"/>
</dbReference>
<dbReference type="InterPro" id="IPR016181">
    <property type="entry name" value="Acyl_CoA_acyltransferase"/>
</dbReference>
<evidence type="ECO:0000313" key="2">
    <source>
        <dbReference type="EMBL" id="EFQ53587.1"/>
    </source>
</evidence>